<evidence type="ECO:0000313" key="2">
    <source>
        <dbReference type="EMBL" id="QXJ35323.1"/>
    </source>
</evidence>
<evidence type="ECO:0000313" key="3">
    <source>
        <dbReference type="Proteomes" id="UP000694036"/>
    </source>
</evidence>
<organism evidence="2 3">
    <name type="scientific">Saccharolobus shibatae</name>
    <dbReference type="NCBI Taxonomy" id="2286"/>
    <lineage>
        <taxon>Archaea</taxon>
        <taxon>Thermoproteota</taxon>
        <taxon>Thermoprotei</taxon>
        <taxon>Sulfolobales</taxon>
        <taxon>Sulfolobaceae</taxon>
        <taxon>Saccharolobus</taxon>
    </lineage>
</organism>
<keyword evidence="3" id="KW-1185">Reference proteome</keyword>
<name>A0A8F5GZG4_9CREN</name>
<feature type="transmembrane region" description="Helical" evidence="1">
    <location>
        <begin position="48"/>
        <end position="70"/>
    </location>
</feature>
<accession>A0A8F5GZG4</accession>
<proteinExistence type="predicted"/>
<sequence>MSVMQSNAVQIKKTVEVVVLMIFFLTAIPINNLMLTQAIIAYTTGNDFLAGTAAGYGVNSVIPIIADWAGVIAENGGTLGEIAAGALIGAAMSDPLTLGIFAGLVATS</sequence>
<keyword evidence="1" id="KW-0472">Membrane</keyword>
<gene>
    <name evidence="2" type="ORF">J5U22_01870</name>
</gene>
<evidence type="ECO:0000256" key="1">
    <source>
        <dbReference type="SAM" id="Phobius"/>
    </source>
</evidence>
<feature type="transmembrane region" description="Helical" evidence="1">
    <location>
        <begin position="82"/>
        <end position="106"/>
    </location>
</feature>
<feature type="transmembrane region" description="Helical" evidence="1">
    <location>
        <begin position="20"/>
        <end position="42"/>
    </location>
</feature>
<keyword evidence="1" id="KW-1133">Transmembrane helix</keyword>
<dbReference type="Proteomes" id="UP000694036">
    <property type="component" value="Chromosome"/>
</dbReference>
<reference evidence="2 3" key="1">
    <citation type="journal article" date="2021" name="Environ. Microbiol.">
        <title>New insights into the diversity and evolution of the archaeal mobilome from three complete genomes of Saccharolobus shibatae.</title>
        <authorList>
            <person name="Medvedeva S."/>
            <person name="Brandt D."/>
            <person name="Cvirkaite-Krupovic V."/>
            <person name="Liu Y."/>
            <person name="Severinov K."/>
            <person name="Ishino S."/>
            <person name="Ishino Y."/>
            <person name="Prangishvili D."/>
            <person name="Kalinowski J."/>
            <person name="Krupovic M."/>
        </authorList>
    </citation>
    <scope>NUCLEOTIDE SEQUENCE [LARGE SCALE GENOMIC DNA]</scope>
    <source>
        <strain evidence="2 3">S38A</strain>
    </source>
</reference>
<dbReference type="EMBL" id="CP077713">
    <property type="protein sequence ID" value="QXJ35323.1"/>
    <property type="molecule type" value="Genomic_DNA"/>
</dbReference>
<keyword evidence="1" id="KW-0812">Transmembrane</keyword>
<dbReference type="AlphaFoldDB" id="A0A8F5GZG4"/>
<protein>
    <submittedName>
        <fullName evidence="2">Uncharacterized protein</fullName>
    </submittedName>
</protein>